<evidence type="ECO:0000256" key="1">
    <source>
        <dbReference type="ARBA" id="ARBA00023015"/>
    </source>
</evidence>
<reference evidence="7 8" key="1">
    <citation type="submission" date="2023-06" db="EMBL/GenBank/DDBJ databases">
        <title>Sporosarcina sp. nov., isolated from Korean traditional fermented seafood 'Jeotgal'.</title>
        <authorList>
            <person name="Yang A.-I."/>
            <person name="Shin N.-R."/>
        </authorList>
    </citation>
    <scope>NUCLEOTIDE SEQUENCE [LARGE SCALE GENOMIC DNA]</scope>
    <source>
        <strain evidence="7 8">KCTC3840</strain>
    </source>
</reference>
<dbReference type="Gene3D" id="1.10.10.10">
    <property type="entry name" value="Winged helix-like DNA-binding domain superfamily/Winged helix DNA-binding domain"/>
    <property type="match status" value="1"/>
</dbReference>
<keyword evidence="8" id="KW-1185">Reference proteome</keyword>
<evidence type="ECO:0000259" key="6">
    <source>
        <dbReference type="PROSITE" id="PS51063"/>
    </source>
</evidence>
<dbReference type="CDD" id="cd00038">
    <property type="entry name" value="CAP_ED"/>
    <property type="match status" value="1"/>
</dbReference>
<proteinExistence type="predicted"/>
<evidence type="ECO:0000313" key="7">
    <source>
        <dbReference type="EMBL" id="MDW0108716.1"/>
    </source>
</evidence>
<organism evidence="7 8">
    <name type="scientific">Sporosarcina aquimarina</name>
    <dbReference type="NCBI Taxonomy" id="114975"/>
    <lineage>
        <taxon>Bacteria</taxon>
        <taxon>Bacillati</taxon>
        <taxon>Bacillota</taxon>
        <taxon>Bacilli</taxon>
        <taxon>Bacillales</taxon>
        <taxon>Caryophanaceae</taxon>
        <taxon>Sporosarcina</taxon>
    </lineage>
</organism>
<dbReference type="Pfam" id="PF00027">
    <property type="entry name" value="cNMP_binding"/>
    <property type="match status" value="1"/>
</dbReference>
<dbReference type="InterPro" id="IPR014710">
    <property type="entry name" value="RmlC-like_jellyroll"/>
</dbReference>
<accession>A0ABU4FVN1</accession>
<feature type="domain" description="HTH crp-type" evidence="6">
    <location>
        <begin position="155"/>
        <end position="224"/>
    </location>
</feature>
<dbReference type="SUPFAM" id="SSF51206">
    <property type="entry name" value="cAMP-binding domain-like"/>
    <property type="match status" value="1"/>
</dbReference>
<evidence type="ECO:0000256" key="3">
    <source>
        <dbReference type="ARBA" id="ARBA00023159"/>
    </source>
</evidence>
<dbReference type="PRINTS" id="PR00034">
    <property type="entry name" value="HTHCRP"/>
</dbReference>
<dbReference type="CDD" id="cd00092">
    <property type="entry name" value="HTH_CRP"/>
    <property type="match status" value="1"/>
</dbReference>
<keyword evidence="2" id="KW-0238">DNA-binding</keyword>
<protein>
    <submittedName>
        <fullName evidence="7">Crp/Fnr family transcriptional regulator</fullName>
    </submittedName>
</protein>
<dbReference type="InterPro" id="IPR012318">
    <property type="entry name" value="HTH_CRP"/>
</dbReference>
<dbReference type="PROSITE" id="PS00042">
    <property type="entry name" value="HTH_CRP_1"/>
    <property type="match status" value="1"/>
</dbReference>
<dbReference type="InterPro" id="IPR018335">
    <property type="entry name" value="Tscrpt_reg_HTH_Crp-type_CS"/>
</dbReference>
<dbReference type="PANTHER" id="PTHR24567:SF28">
    <property type="entry name" value="LISTERIOLYSIN REGULATORY PROTEIN"/>
    <property type="match status" value="1"/>
</dbReference>
<dbReference type="InterPro" id="IPR000595">
    <property type="entry name" value="cNMP-bd_dom"/>
</dbReference>
<evidence type="ECO:0000259" key="5">
    <source>
        <dbReference type="PROSITE" id="PS50042"/>
    </source>
</evidence>
<keyword evidence="3" id="KW-0010">Activator</keyword>
<dbReference type="Gene3D" id="2.60.120.10">
    <property type="entry name" value="Jelly Rolls"/>
    <property type="match status" value="1"/>
</dbReference>
<keyword evidence="1" id="KW-0805">Transcription regulation</keyword>
<dbReference type="InterPro" id="IPR036390">
    <property type="entry name" value="WH_DNA-bd_sf"/>
</dbReference>
<evidence type="ECO:0000313" key="8">
    <source>
        <dbReference type="Proteomes" id="UP001280629"/>
    </source>
</evidence>
<name>A0ABU4FVN1_9BACL</name>
<dbReference type="PROSITE" id="PS51063">
    <property type="entry name" value="HTH_CRP_2"/>
    <property type="match status" value="1"/>
</dbReference>
<dbReference type="SMART" id="SM00419">
    <property type="entry name" value="HTH_CRP"/>
    <property type="match status" value="1"/>
</dbReference>
<dbReference type="InterPro" id="IPR018490">
    <property type="entry name" value="cNMP-bd_dom_sf"/>
</dbReference>
<sequence>MVGRNASGNEMEHSCIQRVPIFNHLEATEMLEVAKHAHSETYRKGETVYNAGEQSNGLYIVHKGQVKVYRLAENGKEQLIRILKPGEFTGELSLFKRTEHDAFAETLATTELCVMDRDDFQSFLMKYPEVALKMLSEFSTRLQVAEQQMTRNSLESAENRIAMYLAELSLQQQSETISLPISRKDIASYLGTTPETVSRKLAEFEDLGVIRQEGQRKIGVLNLEKLQEYSL</sequence>
<dbReference type="PROSITE" id="PS50042">
    <property type="entry name" value="CNMP_BINDING_3"/>
    <property type="match status" value="1"/>
</dbReference>
<dbReference type="Proteomes" id="UP001280629">
    <property type="component" value="Unassembled WGS sequence"/>
</dbReference>
<dbReference type="RefSeq" id="WP_317933932.1">
    <property type="nucleotide sequence ID" value="NZ_JAUBDH010000001.1"/>
</dbReference>
<dbReference type="Pfam" id="PF13545">
    <property type="entry name" value="HTH_Crp_2"/>
    <property type="match status" value="1"/>
</dbReference>
<gene>
    <name evidence="7" type="ORF">QT716_01490</name>
</gene>
<comment type="caution">
    <text evidence="7">The sequence shown here is derived from an EMBL/GenBank/DDBJ whole genome shotgun (WGS) entry which is preliminary data.</text>
</comment>
<evidence type="ECO:0000256" key="2">
    <source>
        <dbReference type="ARBA" id="ARBA00023125"/>
    </source>
</evidence>
<evidence type="ECO:0000256" key="4">
    <source>
        <dbReference type="ARBA" id="ARBA00023163"/>
    </source>
</evidence>
<dbReference type="InterPro" id="IPR050397">
    <property type="entry name" value="Env_Response_Regulators"/>
</dbReference>
<feature type="domain" description="Cyclic nucleotide-binding" evidence="5">
    <location>
        <begin position="21"/>
        <end position="141"/>
    </location>
</feature>
<dbReference type="SUPFAM" id="SSF46785">
    <property type="entry name" value="Winged helix' DNA-binding domain"/>
    <property type="match status" value="1"/>
</dbReference>
<keyword evidence="4" id="KW-0804">Transcription</keyword>
<dbReference type="SMART" id="SM00100">
    <property type="entry name" value="cNMP"/>
    <property type="match status" value="1"/>
</dbReference>
<dbReference type="PANTHER" id="PTHR24567">
    <property type="entry name" value="CRP FAMILY TRANSCRIPTIONAL REGULATORY PROTEIN"/>
    <property type="match status" value="1"/>
</dbReference>
<dbReference type="EMBL" id="JAUBDH010000001">
    <property type="protein sequence ID" value="MDW0108716.1"/>
    <property type="molecule type" value="Genomic_DNA"/>
</dbReference>
<dbReference type="InterPro" id="IPR036388">
    <property type="entry name" value="WH-like_DNA-bd_sf"/>
</dbReference>